<dbReference type="PANTHER" id="PTHR46231">
    <property type="entry name" value="ANKYRIN REPEAT AND BTB/POZ DOMAIN-CONTAINING PROTEIN 1"/>
    <property type="match status" value="1"/>
</dbReference>
<evidence type="ECO:0000256" key="1">
    <source>
        <dbReference type="ARBA" id="ARBA00022737"/>
    </source>
</evidence>
<organism evidence="5 6">
    <name type="scientific">Syncephalastrum racemosum</name>
    <name type="common">Filamentous fungus</name>
    <dbReference type="NCBI Taxonomy" id="13706"/>
    <lineage>
        <taxon>Eukaryota</taxon>
        <taxon>Fungi</taxon>
        <taxon>Fungi incertae sedis</taxon>
        <taxon>Mucoromycota</taxon>
        <taxon>Mucoromycotina</taxon>
        <taxon>Mucoromycetes</taxon>
        <taxon>Mucorales</taxon>
        <taxon>Syncephalastraceae</taxon>
        <taxon>Syncephalastrum</taxon>
    </lineage>
</organism>
<evidence type="ECO:0000256" key="2">
    <source>
        <dbReference type="ARBA" id="ARBA00023043"/>
    </source>
</evidence>
<dbReference type="Pfam" id="PF00651">
    <property type="entry name" value="BTB"/>
    <property type="match status" value="2"/>
</dbReference>
<comment type="caution">
    <text evidence="5">The sequence shown here is derived from an EMBL/GenBank/DDBJ whole genome shotgun (WGS) entry which is preliminary data.</text>
</comment>
<dbReference type="SUPFAM" id="SSF54695">
    <property type="entry name" value="POZ domain"/>
    <property type="match status" value="2"/>
</dbReference>
<dbReference type="InterPro" id="IPR044515">
    <property type="entry name" value="ABTB1"/>
</dbReference>
<dbReference type="Pfam" id="PF13637">
    <property type="entry name" value="Ank_4"/>
    <property type="match status" value="1"/>
</dbReference>
<keyword evidence="1" id="KW-0677">Repeat</keyword>
<dbReference type="PROSITE" id="PS50297">
    <property type="entry name" value="ANK_REP_REGION"/>
    <property type="match status" value="1"/>
</dbReference>
<dbReference type="PROSITE" id="PS50088">
    <property type="entry name" value="ANK_REPEAT"/>
    <property type="match status" value="1"/>
</dbReference>
<dbReference type="GO" id="GO:0005737">
    <property type="term" value="C:cytoplasm"/>
    <property type="evidence" value="ECO:0007669"/>
    <property type="project" value="TreeGrafter"/>
</dbReference>
<dbReference type="PROSITE" id="PS50097">
    <property type="entry name" value="BTB"/>
    <property type="match status" value="2"/>
</dbReference>
<sequence>MGKKPIDMKRRIMQLASEEAQSQNDTDYTWSENVSTLDETNVNLFEELCNASKEGDLEKTESLVRNFGAPINRVDEWQCNPLYYACLCGHYEVVEFLLENGAQCDPQTFSGERCLYGALNDKIRRLLRSYKFSKATNENQPYTQFLMDLYHKHSFYDLTFKIRLSDGTTKDFPAHRFVLASRSRYFRENLSSRWLHDSEVKLSSKLVDPTAFEAVLHYLYTGDYGDVETETLRNMVFVCKHLEISELQATCEELLEEPDLEKKKEKREAKETQTKEVALIRSDFEQFLQILLHSAAQINPSGKGEYIATQRWADVADSNTYKDTEIFADIAIVLDGVMFPCHKASLCRSQYFQIMLEGAFSESDLDSTMVKYADTGKEINVALLELHDFPPEVFPYVLEYLYTDRTSIPAEIAYDVLLASDMLLVERLKSFAAISLTNQSEPLIDIYELIRTALELNVDRLEQWCIRYFADHFDTFIRQTEFHDLIRESAQSIAGRQETDSIPLIDDLRYFLSKKYCITAEELNAEGKVPNLYRDDWTDLEALYNEKLDLLDEVLASLGLEA</sequence>
<dbReference type="InterPro" id="IPR002110">
    <property type="entry name" value="Ankyrin_rpt"/>
</dbReference>
<dbReference type="Gene3D" id="1.25.40.20">
    <property type="entry name" value="Ankyrin repeat-containing domain"/>
    <property type="match status" value="1"/>
</dbReference>
<dbReference type="STRING" id="13706.A0A1X2HII4"/>
<dbReference type="EMBL" id="MCGN01000003">
    <property type="protein sequence ID" value="ORY98900.1"/>
    <property type="molecule type" value="Genomic_DNA"/>
</dbReference>
<feature type="domain" description="BTB" evidence="4">
    <location>
        <begin position="328"/>
        <end position="410"/>
    </location>
</feature>
<dbReference type="GO" id="GO:0000151">
    <property type="term" value="C:ubiquitin ligase complex"/>
    <property type="evidence" value="ECO:0007669"/>
    <property type="project" value="TreeGrafter"/>
</dbReference>
<protein>
    <submittedName>
        <fullName evidence="5">BTB/POZ protein</fullName>
    </submittedName>
</protein>
<dbReference type="SMART" id="SM00248">
    <property type="entry name" value="ANK"/>
    <property type="match status" value="1"/>
</dbReference>
<dbReference type="InterPro" id="IPR036770">
    <property type="entry name" value="Ankyrin_rpt-contain_sf"/>
</dbReference>
<keyword evidence="2 3" id="KW-0040">ANK repeat</keyword>
<evidence type="ECO:0000313" key="6">
    <source>
        <dbReference type="Proteomes" id="UP000242180"/>
    </source>
</evidence>
<dbReference type="InParanoid" id="A0A1X2HII4"/>
<dbReference type="Gene3D" id="3.30.710.10">
    <property type="entry name" value="Potassium Channel Kv1.1, Chain A"/>
    <property type="match status" value="2"/>
</dbReference>
<dbReference type="OMA" id="EGARCIY"/>
<reference evidence="5 6" key="1">
    <citation type="submission" date="2016-07" db="EMBL/GenBank/DDBJ databases">
        <title>Pervasive Adenine N6-methylation of Active Genes in Fungi.</title>
        <authorList>
            <consortium name="DOE Joint Genome Institute"/>
            <person name="Mondo S.J."/>
            <person name="Dannebaum R.O."/>
            <person name="Kuo R.C."/>
            <person name="Labutti K."/>
            <person name="Haridas S."/>
            <person name="Kuo A."/>
            <person name="Salamov A."/>
            <person name="Ahrendt S.R."/>
            <person name="Lipzen A."/>
            <person name="Sullivan W."/>
            <person name="Andreopoulos W.B."/>
            <person name="Clum A."/>
            <person name="Lindquist E."/>
            <person name="Daum C."/>
            <person name="Ramamoorthy G.K."/>
            <person name="Gryganskyi A."/>
            <person name="Culley D."/>
            <person name="Magnuson J.K."/>
            <person name="James T.Y."/>
            <person name="O'Malley M.A."/>
            <person name="Stajich J.E."/>
            <person name="Spatafora J.W."/>
            <person name="Visel A."/>
            <person name="Grigoriev I.V."/>
        </authorList>
    </citation>
    <scope>NUCLEOTIDE SEQUENCE [LARGE SCALE GENOMIC DNA]</scope>
    <source>
        <strain evidence="5 6">NRRL 2496</strain>
    </source>
</reference>
<gene>
    <name evidence="5" type="ORF">BCR43DRAFT_562285</name>
</gene>
<evidence type="ECO:0000313" key="5">
    <source>
        <dbReference type="EMBL" id="ORY98900.1"/>
    </source>
</evidence>
<dbReference type="AlphaFoldDB" id="A0A1X2HII4"/>
<name>A0A1X2HII4_SYNRA</name>
<proteinExistence type="predicted"/>
<evidence type="ECO:0000256" key="3">
    <source>
        <dbReference type="PROSITE-ProRule" id="PRU00023"/>
    </source>
</evidence>
<accession>A0A1X2HII4</accession>
<dbReference type="SMART" id="SM00225">
    <property type="entry name" value="BTB"/>
    <property type="match status" value="2"/>
</dbReference>
<dbReference type="InterPro" id="IPR011333">
    <property type="entry name" value="SKP1/BTB/POZ_sf"/>
</dbReference>
<dbReference type="PANTHER" id="PTHR46231:SF1">
    <property type="entry name" value="ANKYRIN REPEAT AND BTB_POZ DOMAIN-CONTAINING PROTEIN 1"/>
    <property type="match status" value="1"/>
</dbReference>
<dbReference type="InterPro" id="IPR000210">
    <property type="entry name" value="BTB/POZ_dom"/>
</dbReference>
<evidence type="ECO:0000259" key="4">
    <source>
        <dbReference type="PROSITE" id="PS50097"/>
    </source>
</evidence>
<feature type="repeat" description="ANK" evidence="3">
    <location>
        <begin position="80"/>
        <end position="109"/>
    </location>
</feature>
<dbReference type="FunCoup" id="A0A1X2HII4">
    <property type="interactions" value="20"/>
</dbReference>
<dbReference type="Proteomes" id="UP000242180">
    <property type="component" value="Unassembled WGS sequence"/>
</dbReference>
<dbReference type="CDD" id="cd18497">
    <property type="entry name" value="BACK_ABTB1_BPOZ"/>
    <property type="match status" value="1"/>
</dbReference>
<keyword evidence="6" id="KW-1185">Reference proteome</keyword>
<dbReference type="OrthoDB" id="684045at2759"/>
<dbReference type="SUPFAM" id="SSF48403">
    <property type="entry name" value="Ankyrin repeat"/>
    <property type="match status" value="1"/>
</dbReference>
<feature type="domain" description="BTB" evidence="4">
    <location>
        <begin position="156"/>
        <end position="228"/>
    </location>
</feature>